<protein>
    <submittedName>
        <fullName evidence="1">Putative nonfluorescent protein</fullName>
    </submittedName>
</protein>
<reference evidence="1" key="1">
    <citation type="journal article" date="2016" name="BMC Evol. Biol.">
        <title>Non-excitable fluorescent protein orthologs found in ctenophores.</title>
        <authorList>
            <person name="Francis W.R."/>
            <person name="Christianson L.M."/>
            <person name="Powers M.L."/>
            <person name="Schnitzler C.E."/>
            <person name="D Haddock S.H."/>
        </authorList>
    </citation>
    <scope>NUCLEOTIDE SEQUENCE</scope>
    <source>
        <strain evidence="1">D498SS7</strain>
    </source>
</reference>
<proteinExistence type="evidence at transcript level"/>
<dbReference type="InterPro" id="IPR009017">
    <property type="entry name" value="GFP"/>
</dbReference>
<accession>A0A1C8YXP8</accession>
<dbReference type="Gene3D" id="2.40.155.10">
    <property type="entry name" value="Green fluorescent protein"/>
    <property type="match status" value="1"/>
</dbReference>
<name>A0A1C8YXP8_9METZ</name>
<dbReference type="SUPFAM" id="SSF54511">
    <property type="entry name" value="GFP-like"/>
    <property type="match status" value="1"/>
</dbReference>
<dbReference type="EMBL" id="KT964730">
    <property type="protein sequence ID" value="AOI27783.1"/>
    <property type="molecule type" value="mRNA"/>
</dbReference>
<sequence>MESRMERSISLFTGTAKSKVIATVKIDDMEYTITGEGFACPTEGNQNLELHCSGTTALPINWCILGTIIQCNFKLFTQYKGSNEYDFFKTSFPGGLKVEYVGSFVDGAEVSGNSTMSYVKDTVICRCSIQCKGFSEESPARAHDLGQTLTCYEVVEGLRADEVTSQVTLEWLDGYNQKYACRLNSSVKSSGSQGNFSPSRHFIGHHFKVTDKSPNNLHFAQRLKSRACSINYYKN</sequence>
<organism evidence="1">
    <name type="scientific">Lampea sp. WRF-2016</name>
    <dbReference type="NCBI Taxonomy" id="1897451"/>
    <lineage>
        <taxon>Eukaryota</taxon>
        <taxon>Metazoa</taxon>
        <taxon>Ctenophora</taxon>
        <taxon>Tentaculata</taxon>
        <taxon>Cydippida</taxon>
        <taxon>Lampeidae</taxon>
        <taxon>Lampea</taxon>
    </lineage>
</organism>
<dbReference type="AlphaFoldDB" id="A0A1C8YXP8"/>
<evidence type="ECO:0000313" key="1">
    <source>
        <dbReference type="EMBL" id="AOI27783.1"/>
    </source>
</evidence>